<proteinExistence type="predicted"/>
<accession>A0ABT8TAJ8</accession>
<dbReference type="RefSeq" id="WP_302244546.1">
    <property type="nucleotide sequence ID" value="NZ_JAULJQ010000007.1"/>
</dbReference>
<dbReference type="Proteomes" id="UP001171111">
    <property type="component" value="Unassembled WGS sequence"/>
</dbReference>
<name>A0ABT8TAJ8_9BACT</name>
<protein>
    <submittedName>
        <fullName evidence="2">Uncharacterized protein</fullName>
    </submittedName>
</protein>
<dbReference type="EMBL" id="JAULJQ010000007">
    <property type="protein sequence ID" value="MDO2409753.1"/>
    <property type="molecule type" value="Genomic_DNA"/>
</dbReference>
<feature type="chain" id="PRO_5046863732" evidence="1">
    <location>
        <begin position="18"/>
        <end position="104"/>
    </location>
</feature>
<evidence type="ECO:0000313" key="3">
    <source>
        <dbReference type="Proteomes" id="UP001171111"/>
    </source>
</evidence>
<keyword evidence="3" id="KW-1185">Reference proteome</keyword>
<reference evidence="2 3" key="1">
    <citation type="submission" date="2023-06" db="EMBL/GenBank/DDBJ databases">
        <title>Campylobacter magnum sp. nov., isolated from cecal contents of domestic pigs (Sus scrofa domesticus).</title>
        <authorList>
            <person name="Papic B."/>
            <person name="Gruntar I."/>
        </authorList>
    </citation>
    <scope>NUCLEOTIDE SEQUENCE [LARGE SCALE GENOMIC DNA]</scope>
    <source>
        <strain evidence="3">34484-21</strain>
    </source>
</reference>
<keyword evidence="1" id="KW-0732">Signal</keyword>
<evidence type="ECO:0000256" key="1">
    <source>
        <dbReference type="SAM" id="SignalP"/>
    </source>
</evidence>
<evidence type="ECO:0000313" key="2">
    <source>
        <dbReference type="EMBL" id="MDO2409753.1"/>
    </source>
</evidence>
<comment type="caution">
    <text evidence="2">The sequence shown here is derived from an EMBL/GenBank/DDBJ whole genome shotgun (WGS) entry which is preliminary data.</text>
</comment>
<gene>
    <name evidence="2" type="ORF">Q2362_06535</name>
</gene>
<feature type="signal peptide" evidence="1">
    <location>
        <begin position="1"/>
        <end position="17"/>
    </location>
</feature>
<sequence length="104" mass="11886">MLKKLFFSSLFCAFLLAGEAIEVVPQDITKTIKEDILLIYEPLLYDVKVSEKKGQIIVVLDSKESVGQRDFEQMVREIKQKIAVLLQKDATIRYNAAGKLLHEM</sequence>
<organism evidence="2 3">
    <name type="scientific">Campylobacter magnus</name>
    <dbReference type="NCBI Taxonomy" id="3026462"/>
    <lineage>
        <taxon>Bacteria</taxon>
        <taxon>Pseudomonadati</taxon>
        <taxon>Campylobacterota</taxon>
        <taxon>Epsilonproteobacteria</taxon>
        <taxon>Campylobacterales</taxon>
        <taxon>Campylobacteraceae</taxon>
        <taxon>Campylobacter</taxon>
    </lineage>
</organism>